<evidence type="ECO:0000256" key="4">
    <source>
        <dbReference type="ARBA" id="ARBA00022684"/>
    </source>
</evidence>
<organism evidence="9 10">
    <name type="scientific">Nicrophorus vespilloides</name>
    <name type="common">Boreal carrion beetle</name>
    <dbReference type="NCBI Taxonomy" id="110193"/>
    <lineage>
        <taxon>Eukaryota</taxon>
        <taxon>Metazoa</taxon>
        <taxon>Ecdysozoa</taxon>
        <taxon>Arthropoda</taxon>
        <taxon>Hexapoda</taxon>
        <taxon>Insecta</taxon>
        <taxon>Pterygota</taxon>
        <taxon>Neoptera</taxon>
        <taxon>Endopterygota</taxon>
        <taxon>Coleoptera</taxon>
        <taxon>Polyphaga</taxon>
        <taxon>Staphyliniformia</taxon>
        <taxon>Silphidae</taxon>
        <taxon>Nicrophorinae</taxon>
        <taxon>Nicrophorus</taxon>
    </lineage>
</organism>
<proteinExistence type="inferred from homology"/>
<keyword evidence="10" id="KW-0436">Ligase</keyword>
<protein>
    <recommendedName>
        <fullName evidence="7">GCS light chain</fullName>
    </recommendedName>
    <alternativeName>
        <fullName evidence="5">Gamma-ECS regulatory subunit</fullName>
    </alternativeName>
    <alternativeName>
        <fullName evidence="8">Gamma-glutamylcysteine synthetase regulatory subunit</fullName>
    </alternativeName>
    <alternativeName>
        <fullName evidence="6">Glutamate--cysteine ligase modifier subunit</fullName>
    </alternativeName>
</protein>
<dbReference type="GeneID" id="108564943"/>
<dbReference type="PANTHER" id="PTHR13295">
    <property type="entry name" value="GLUTAMATE CYSTEINE LIGASE REGULATORY SUBUNIT"/>
    <property type="match status" value="1"/>
</dbReference>
<evidence type="ECO:0000256" key="2">
    <source>
        <dbReference type="ARBA" id="ARBA00008612"/>
    </source>
</evidence>
<evidence type="ECO:0000256" key="3">
    <source>
        <dbReference type="ARBA" id="ARBA00011532"/>
    </source>
</evidence>
<keyword evidence="4" id="KW-0317">Glutathione biosynthesis</keyword>
<comment type="similarity">
    <text evidence="2">Belongs to the aldo/keto reductase family. Glutamate--cysteine ligase light chain subfamily.</text>
</comment>
<comment type="pathway">
    <text evidence="1">Sulfur metabolism; glutathione biosynthesis; glutathione from L-cysteine and L-glutamate: step 1/2.</text>
</comment>
<dbReference type="GO" id="GO:0016874">
    <property type="term" value="F:ligase activity"/>
    <property type="evidence" value="ECO:0007669"/>
    <property type="project" value="UniProtKB-KW"/>
</dbReference>
<keyword evidence="9" id="KW-1185">Reference proteome</keyword>
<name>A0ABM1MYI3_NICVS</name>
<evidence type="ECO:0000256" key="5">
    <source>
        <dbReference type="ARBA" id="ARBA00030406"/>
    </source>
</evidence>
<dbReference type="InterPro" id="IPR032963">
    <property type="entry name" value="Gclm"/>
</dbReference>
<accession>A0ABM1MYI3</accession>
<evidence type="ECO:0000313" key="9">
    <source>
        <dbReference type="Proteomes" id="UP000695000"/>
    </source>
</evidence>
<dbReference type="Gene3D" id="3.20.20.100">
    <property type="entry name" value="NADP-dependent oxidoreductase domain"/>
    <property type="match status" value="1"/>
</dbReference>
<dbReference type="InterPro" id="IPR036812">
    <property type="entry name" value="NAD(P)_OxRdtase_dom_sf"/>
</dbReference>
<dbReference type="RefSeq" id="XP_017779633.1">
    <property type="nucleotide sequence ID" value="XM_017924144.1"/>
</dbReference>
<gene>
    <name evidence="10" type="primary">LOC108564943</name>
</gene>
<evidence type="ECO:0000256" key="1">
    <source>
        <dbReference type="ARBA" id="ARBA00005006"/>
    </source>
</evidence>
<evidence type="ECO:0000256" key="6">
    <source>
        <dbReference type="ARBA" id="ARBA00031154"/>
    </source>
</evidence>
<evidence type="ECO:0000256" key="7">
    <source>
        <dbReference type="ARBA" id="ARBA00031732"/>
    </source>
</evidence>
<sequence>MANVLTENVKTLIVNTGNILSFNDITKNPGQNPSEELEEAIKLTISNNHVSNLAAEETNLITSKHNDLVEKMSEHDLENLKIGIKIFLTTDNATYIKQALDKAFAALNVSSVHNVIVSLYNKGTPDEQVQKILNIWSCLEEFVNAKKVQQIGLSDIEENGFRSVYEAVKVKPSIIQINLATCCVVPPTLQAFCKEHEVLLLTHSDPAEILPSTSIFNIFDTPLNFNWAVRFLVHIKCRGVLTTKGYILSLNK</sequence>
<dbReference type="PANTHER" id="PTHR13295:SF4">
    <property type="entry name" value="GLUTAMATE--CYSTEINE LIGASE REGULATORY SUBUNIT"/>
    <property type="match status" value="1"/>
</dbReference>
<reference evidence="10" key="1">
    <citation type="submission" date="2025-08" db="UniProtKB">
        <authorList>
            <consortium name="RefSeq"/>
        </authorList>
    </citation>
    <scope>IDENTIFICATION</scope>
    <source>
        <tissue evidence="10">Whole Larva</tissue>
    </source>
</reference>
<dbReference type="Proteomes" id="UP000695000">
    <property type="component" value="Unplaced"/>
</dbReference>
<evidence type="ECO:0000256" key="8">
    <source>
        <dbReference type="ARBA" id="ARBA00032926"/>
    </source>
</evidence>
<evidence type="ECO:0000313" key="10">
    <source>
        <dbReference type="RefSeq" id="XP_017779633.1"/>
    </source>
</evidence>
<comment type="subunit">
    <text evidence="3">Heterodimer of a catalytic heavy chain and a regulatory light chain.</text>
</comment>
<dbReference type="SUPFAM" id="SSF51430">
    <property type="entry name" value="NAD(P)-linked oxidoreductase"/>
    <property type="match status" value="1"/>
</dbReference>